<accession>A0A9X2JKG5</accession>
<feature type="transmembrane region" description="Helical" evidence="1">
    <location>
        <begin position="113"/>
        <end position="132"/>
    </location>
</feature>
<feature type="transmembrane region" description="Helical" evidence="1">
    <location>
        <begin position="179"/>
        <end position="201"/>
    </location>
</feature>
<dbReference type="EMBL" id="JAIULA010000001">
    <property type="protein sequence ID" value="MCP0885765.1"/>
    <property type="molecule type" value="Genomic_DNA"/>
</dbReference>
<feature type="transmembrane region" description="Helical" evidence="1">
    <location>
        <begin position="6"/>
        <end position="26"/>
    </location>
</feature>
<keyword evidence="1" id="KW-0812">Transmembrane</keyword>
<sequence>MNNLYLAIALLVISLAALTNAGRLSVQYRGVLKKIKKNGKLFITFLDEYVPQDSEEKPLLNKRQMKTMLKIVYPTPIPVIITRILGAISAILFFTLPLFTFFDIDTKTFPVEVIPIGYFIYILLIALYIYYLKKQQYLFSLEHAFKNSGLPMLDDTIALTMQQFDNLLASQLEKKTLVLLYYIESINIVVFCVVICMITTLT</sequence>
<name>A0A9X2JKG5_9LACO</name>
<organism evidence="2 3">
    <name type="scientific">Ligilactobacillus ubinensis</name>
    <dbReference type="NCBI Taxonomy" id="2876789"/>
    <lineage>
        <taxon>Bacteria</taxon>
        <taxon>Bacillati</taxon>
        <taxon>Bacillota</taxon>
        <taxon>Bacilli</taxon>
        <taxon>Lactobacillales</taxon>
        <taxon>Lactobacillaceae</taxon>
        <taxon>Ligilactobacillus</taxon>
    </lineage>
</organism>
<evidence type="ECO:0000256" key="1">
    <source>
        <dbReference type="SAM" id="Phobius"/>
    </source>
</evidence>
<dbReference type="RefSeq" id="WP_253358429.1">
    <property type="nucleotide sequence ID" value="NZ_JAIULA010000001.1"/>
</dbReference>
<evidence type="ECO:0000313" key="2">
    <source>
        <dbReference type="EMBL" id="MCP0885765.1"/>
    </source>
</evidence>
<proteinExistence type="predicted"/>
<gene>
    <name evidence="2" type="ORF">LB941_00270</name>
</gene>
<feature type="transmembrane region" description="Helical" evidence="1">
    <location>
        <begin position="71"/>
        <end position="93"/>
    </location>
</feature>
<comment type="caution">
    <text evidence="2">The sequence shown here is derived from an EMBL/GenBank/DDBJ whole genome shotgun (WGS) entry which is preliminary data.</text>
</comment>
<dbReference type="AlphaFoldDB" id="A0A9X2JKG5"/>
<keyword evidence="3" id="KW-1185">Reference proteome</keyword>
<evidence type="ECO:0000313" key="3">
    <source>
        <dbReference type="Proteomes" id="UP001139006"/>
    </source>
</evidence>
<protein>
    <submittedName>
        <fullName evidence="2">Uncharacterized protein</fullName>
    </submittedName>
</protein>
<keyword evidence="1" id="KW-1133">Transmembrane helix</keyword>
<reference evidence="2 3" key="1">
    <citation type="journal article" date="2023" name="Int. J. Syst. Evol. Microbiol.">
        <title>Ligilactobacillus ubinensis sp. nov., a novel species isolated from the wild ferment of a durian fruit (Durio zibethinus).</title>
        <authorList>
            <person name="Heng Y.C."/>
            <person name="Menon N."/>
            <person name="Chen B."/>
            <person name="Loo B.Z.L."/>
            <person name="Wong G.W.J."/>
            <person name="Lim A.C.H."/>
            <person name="Silvaraju S."/>
            <person name="Kittelmann S."/>
        </authorList>
    </citation>
    <scope>NUCLEOTIDE SEQUENCE [LARGE SCALE GENOMIC DNA]</scope>
    <source>
        <strain evidence="2 3">WILCCON 0076</strain>
    </source>
</reference>
<dbReference type="Proteomes" id="UP001139006">
    <property type="component" value="Unassembled WGS sequence"/>
</dbReference>
<keyword evidence="1" id="KW-0472">Membrane</keyword>